<accession>A0A328ZKB5</accession>
<keyword evidence="2" id="KW-1185">Reference proteome</keyword>
<dbReference type="AlphaFoldDB" id="A0A328ZKB5"/>
<evidence type="ECO:0000313" key="1">
    <source>
        <dbReference type="EMBL" id="RAR85653.1"/>
    </source>
</evidence>
<dbReference type="GO" id="GO:0016706">
    <property type="term" value="F:2-oxoglutarate-dependent dioxygenase activity"/>
    <property type="evidence" value="ECO:0007669"/>
    <property type="project" value="UniProtKB-ARBA"/>
</dbReference>
<dbReference type="Gene3D" id="2.60.120.620">
    <property type="entry name" value="q2cbj1_9rhob like domain"/>
    <property type="match status" value="1"/>
</dbReference>
<dbReference type="Proteomes" id="UP000248856">
    <property type="component" value="Unassembled WGS sequence"/>
</dbReference>
<reference evidence="1 2" key="1">
    <citation type="submission" date="2018-06" db="EMBL/GenBank/DDBJ databases">
        <title>Genomic Encyclopedia of Archaeal and Bacterial Type Strains, Phase II (KMG-II): from individual species to whole genera.</title>
        <authorList>
            <person name="Goeker M."/>
        </authorList>
    </citation>
    <scope>NUCLEOTIDE SEQUENCE [LARGE SCALE GENOMIC DNA]</scope>
    <source>
        <strain evidence="1 2">CFPB 3232</strain>
    </source>
</reference>
<dbReference type="RefSeq" id="WP_245951413.1">
    <property type="nucleotide sequence ID" value="NZ_CBCSGC010000163.1"/>
</dbReference>
<protein>
    <submittedName>
        <fullName evidence="1">Ectoine hydroxylase-related dioxygenase (Phytanoyl-CoA dioxygenase family)</fullName>
    </submittedName>
</protein>
<name>A0A328ZKB5_9BURK</name>
<keyword evidence="1" id="KW-0560">Oxidoreductase</keyword>
<dbReference type="EMBL" id="QLTA01000004">
    <property type="protein sequence ID" value="RAR85653.1"/>
    <property type="molecule type" value="Genomic_DNA"/>
</dbReference>
<dbReference type="InterPro" id="IPR008775">
    <property type="entry name" value="Phytyl_CoA_dOase-like"/>
</dbReference>
<dbReference type="PANTHER" id="PTHR31630">
    <property type="entry name" value="PHYTANOYL-COA DIOXYGENASE-RELATED-RELATED"/>
    <property type="match status" value="1"/>
</dbReference>
<keyword evidence="1" id="KW-0223">Dioxygenase</keyword>
<dbReference type="SUPFAM" id="SSF51197">
    <property type="entry name" value="Clavaminate synthase-like"/>
    <property type="match status" value="1"/>
</dbReference>
<comment type="caution">
    <text evidence="1">The sequence shown here is derived from an EMBL/GenBank/DDBJ whole genome shotgun (WGS) entry which is preliminary data.</text>
</comment>
<dbReference type="Pfam" id="PF05721">
    <property type="entry name" value="PhyH"/>
    <property type="match status" value="1"/>
</dbReference>
<dbReference type="PANTHER" id="PTHR31630:SF6">
    <property type="entry name" value="PHYTANOYL-COA DIOXYGENASE-RELATED"/>
    <property type="match status" value="1"/>
</dbReference>
<sequence>MREPQTMARVQDQCGALPPCLEEVWSRFAMVREGRSAPLSARQGRRDHWVLHALGIGLEPFYAWFGREGGGTYAAFERWVAERAGLPSADTVARLDAAMNEGPLPPATRDALAAVDRMEPVLSARDLAFWEEHGYVVLHDAVPAEDAAAVAAEIWRVLGADPGDPATWYPPNEHGIMVQLFHHAALERNRRSRRIHKAFAQLWGTADLWSTTDRVGFNAPETATHPFRGPHLHWDVSLQTPVPMGTQGILYLTDTQAEQGAFTLVPGFHRRLESWLAGLPGGPSSARQQDLTLLGATPLAGRAGDLIIWHHALPHGSRPNRADRPRLVQYLNMFPAHAPLQENWI</sequence>
<gene>
    <name evidence="1" type="ORF">AX018_1004114</name>
</gene>
<evidence type="ECO:0000313" key="2">
    <source>
        <dbReference type="Proteomes" id="UP000248856"/>
    </source>
</evidence>
<proteinExistence type="predicted"/>
<organism evidence="1 2">
    <name type="scientific">Paracidovorax anthurii</name>
    <dbReference type="NCBI Taxonomy" id="78229"/>
    <lineage>
        <taxon>Bacteria</taxon>
        <taxon>Pseudomonadati</taxon>
        <taxon>Pseudomonadota</taxon>
        <taxon>Betaproteobacteria</taxon>
        <taxon>Burkholderiales</taxon>
        <taxon>Comamonadaceae</taxon>
        <taxon>Paracidovorax</taxon>
    </lineage>
</organism>